<keyword evidence="4" id="KW-0479">Metal-binding</keyword>
<dbReference type="GO" id="GO:0046872">
    <property type="term" value="F:metal ion binding"/>
    <property type="evidence" value="ECO:0007669"/>
    <property type="project" value="UniProtKB-KW"/>
</dbReference>
<dbReference type="InterPro" id="IPR049892">
    <property type="entry name" value="AA9"/>
</dbReference>
<reference evidence="18 19" key="1">
    <citation type="journal article" date="2014" name="PLoS Genet.">
        <title>Analysis of the Phlebiopsis gigantea genome, transcriptome and secretome provides insight into its pioneer colonization strategies of wood.</title>
        <authorList>
            <person name="Hori C."/>
            <person name="Ishida T."/>
            <person name="Igarashi K."/>
            <person name="Samejima M."/>
            <person name="Suzuki H."/>
            <person name="Master E."/>
            <person name="Ferreira P."/>
            <person name="Ruiz-Duenas F.J."/>
            <person name="Held B."/>
            <person name="Canessa P."/>
            <person name="Larrondo L.F."/>
            <person name="Schmoll M."/>
            <person name="Druzhinina I.S."/>
            <person name="Kubicek C.P."/>
            <person name="Gaskell J.A."/>
            <person name="Kersten P."/>
            <person name="St John F."/>
            <person name="Glasner J."/>
            <person name="Sabat G."/>
            <person name="Splinter BonDurant S."/>
            <person name="Syed K."/>
            <person name="Yadav J."/>
            <person name="Mgbeahuruike A.C."/>
            <person name="Kovalchuk A."/>
            <person name="Asiegbu F.O."/>
            <person name="Lackner G."/>
            <person name="Hoffmeister D."/>
            <person name="Rencoret J."/>
            <person name="Gutierrez A."/>
            <person name="Sun H."/>
            <person name="Lindquist E."/>
            <person name="Barry K."/>
            <person name="Riley R."/>
            <person name="Grigoriev I.V."/>
            <person name="Henrissat B."/>
            <person name="Kues U."/>
            <person name="Berka R.M."/>
            <person name="Martinez A.T."/>
            <person name="Covert S.F."/>
            <person name="Blanchette R.A."/>
            <person name="Cullen D."/>
        </authorList>
    </citation>
    <scope>NUCLEOTIDE SEQUENCE [LARGE SCALE GENOMIC DNA]</scope>
    <source>
        <strain evidence="18 19">11061_1 CR5-6</strain>
    </source>
</reference>
<organism evidence="18 19">
    <name type="scientific">Phlebiopsis gigantea (strain 11061_1 CR5-6)</name>
    <name type="common">White-rot fungus</name>
    <name type="synonym">Peniophora gigantea</name>
    <dbReference type="NCBI Taxonomy" id="745531"/>
    <lineage>
        <taxon>Eukaryota</taxon>
        <taxon>Fungi</taxon>
        <taxon>Dikarya</taxon>
        <taxon>Basidiomycota</taxon>
        <taxon>Agaricomycotina</taxon>
        <taxon>Agaricomycetes</taxon>
        <taxon>Polyporales</taxon>
        <taxon>Phanerochaetaceae</taxon>
        <taxon>Phlebiopsis</taxon>
    </lineage>
</organism>
<dbReference type="Pfam" id="PF03443">
    <property type="entry name" value="AA9"/>
    <property type="match status" value="1"/>
</dbReference>
<dbReference type="PANTHER" id="PTHR33353:SF10">
    <property type="entry name" value="ENDO-BETA-1,4-GLUCANASE D"/>
    <property type="match status" value="1"/>
</dbReference>
<feature type="domain" description="Auxiliary Activity family 9 catalytic" evidence="17">
    <location>
        <begin position="1"/>
        <end position="110"/>
    </location>
</feature>
<name>A0A0C3S4V1_PHLG1</name>
<accession>A0A0C3S4V1</accession>
<evidence type="ECO:0000256" key="3">
    <source>
        <dbReference type="ARBA" id="ARBA00022525"/>
    </source>
</evidence>
<comment type="similarity">
    <text evidence="13">Belongs to the polysaccharide monooxygenase AA9 family.</text>
</comment>
<keyword evidence="18" id="KW-0378">Hydrolase</keyword>
<dbReference type="GO" id="GO:0016787">
    <property type="term" value="F:hydrolase activity"/>
    <property type="evidence" value="ECO:0007669"/>
    <property type="project" value="UniProtKB-KW"/>
</dbReference>
<gene>
    <name evidence="18" type="primary">PHLGI64774</name>
    <name evidence="18" type="ORF">PHLGIDRAFT_64774</name>
</gene>
<feature type="non-terminal residue" evidence="18">
    <location>
        <position position="1"/>
    </location>
</feature>
<keyword evidence="8" id="KW-0186">Copper</keyword>
<dbReference type="GO" id="GO:0030245">
    <property type="term" value="P:cellulose catabolic process"/>
    <property type="evidence" value="ECO:0007669"/>
    <property type="project" value="UniProtKB-KW"/>
</dbReference>
<sequence length="223" mass="23463">GPVFHYMASCNGDCTSFDATKAKWFKVDQDGYDSGVWATTKLISNNLEVTMTIPAQLKAGQYLIRHELVALHDAGQPQFYPSCAQVNVQGSGTQEPAASDLVSIPGVYNDVQFPDIWDDSFHSFTLPAPPVAFASGGSTSGGSSPSSSESASSSVHATSTSSSTSASHTSAPTSTARPSASSSIVSAPAASSTGRCKSRAQRRAVASERMVKRHSSHARRHRH</sequence>
<dbReference type="PANTHER" id="PTHR33353">
    <property type="entry name" value="PUTATIVE (AFU_ORTHOLOGUE AFUA_1G12560)-RELATED"/>
    <property type="match status" value="1"/>
</dbReference>
<evidence type="ECO:0000313" key="19">
    <source>
        <dbReference type="Proteomes" id="UP000053257"/>
    </source>
</evidence>
<dbReference type="STRING" id="745531.A0A0C3S4V1"/>
<dbReference type="CDD" id="cd21175">
    <property type="entry name" value="LPMO_AA9"/>
    <property type="match status" value="1"/>
</dbReference>
<keyword evidence="5" id="KW-0732">Signal</keyword>
<evidence type="ECO:0000256" key="8">
    <source>
        <dbReference type="ARBA" id="ARBA00023008"/>
    </source>
</evidence>
<keyword evidence="11" id="KW-0119">Carbohydrate metabolism</keyword>
<evidence type="ECO:0000256" key="5">
    <source>
        <dbReference type="ARBA" id="ARBA00022729"/>
    </source>
</evidence>
<evidence type="ECO:0000256" key="1">
    <source>
        <dbReference type="ARBA" id="ARBA00001973"/>
    </source>
</evidence>
<keyword evidence="7" id="KW-0560">Oxidoreductase</keyword>
<comment type="cofactor">
    <cofactor evidence="1">
        <name>Cu(2+)</name>
        <dbReference type="ChEBI" id="CHEBI:29036"/>
    </cofactor>
</comment>
<dbReference type="OrthoDB" id="4849160at2759"/>
<evidence type="ECO:0000256" key="15">
    <source>
        <dbReference type="ARBA" id="ARBA00047174"/>
    </source>
</evidence>
<evidence type="ECO:0000256" key="13">
    <source>
        <dbReference type="ARBA" id="ARBA00044502"/>
    </source>
</evidence>
<keyword evidence="6" id="KW-0136">Cellulose degradation</keyword>
<evidence type="ECO:0000256" key="11">
    <source>
        <dbReference type="ARBA" id="ARBA00023277"/>
    </source>
</evidence>
<dbReference type="GO" id="GO:0005576">
    <property type="term" value="C:extracellular region"/>
    <property type="evidence" value="ECO:0007669"/>
    <property type="project" value="UniProtKB-SubCell"/>
</dbReference>
<keyword evidence="19" id="KW-1185">Reference proteome</keyword>
<evidence type="ECO:0000256" key="12">
    <source>
        <dbReference type="ARBA" id="ARBA00023326"/>
    </source>
</evidence>
<evidence type="ECO:0000256" key="4">
    <source>
        <dbReference type="ARBA" id="ARBA00022723"/>
    </source>
</evidence>
<feature type="region of interest" description="Disordered" evidence="16">
    <location>
        <begin position="135"/>
        <end position="223"/>
    </location>
</feature>
<dbReference type="EC" id="1.14.99.56" evidence="15"/>
<dbReference type="Proteomes" id="UP000053257">
    <property type="component" value="Unassembled WGS sequence"/>
</dbReference>
<evidence type="ECO:0000256" key="14">
    <source>
        <dbReference type="ARBA" id="ARBA00045077"/>
    </source>
</evidence>
<dbReference type="InterPro" id="IPR005103">
    <property type="entry name" value="AA9_LPMO"/>
</dbReference>
<keyword evidence="9" id="KW-0503">Monooxygenase</keyword>
<evidence type="ECO:0000256" key="16">
    <source>
        <dbReference type="SAM" id="MobiDB-lite"/>
    </source>
</evidence>
<evidence type="ECO:0000256" key="6">
    <source>
        <dbReference type="ARBA" id="ARBA00023001"/>
    </source>
</evidence>
<dbReference type="AlphaFoldDB" id="A0A0C3S4V1"/>
<evidence type="ECO:0000256" key="10">
    <source>
        <dbReference type="ARBA" id="ARBA00023157"/>
    </source>
</evidence>
<dbReference type="GO" id="GO:0004497">
    <property type="term" value="F:monooxygenase activity"/>
    <property type="evidence" value="ECO:0007669"/>
    <property type="project" value="UniProtKB-KW"/>
</dbReference>
<keyword evidence="12" id="KW-0624">Polysaccharide degradation</keyword>
<feature type="compositionally biased region" description="Basic residues" evidence="16">
    <location>
        <begin position="211"/>
        <end position="223"/>
    </location>
</feature>
<keyword evidence="10" id="KW-1015">Disulfide bond</keyword>
<feature type="compositionally biased region" description="Low complexity" evidence="16">
    <location>
        <begin position="135"/>
        <end position="193"/>
    </location>
</feature>
<dbReference type="HOGENOM" id="CLU_1242718_0_0_1"/>
<proteinExistence type="inferred from homology"/>
<evidence type="ECO:0000256" key="2">
    <source>
        <dbReference type="ARBA" id="ARBA00004613"/>
    </source>
</evidence>
<evidence type="ECO:0000313" key="18">
    <source>
        <dbReference type="EMBL" id="KIP10876.1"/>
    </source>
</evidence>
<evidence type="ECO:0000256" key="9">
    <source>
        <dbReference type="ARBA" id="ARBA00023033"/>
    </source>
</evidence>
<dbReference type="EMBL" id="KN840450">
    <property type="protein sequence ID" value="KIP10876.1"/>
    <property type="molecule type" value="Genomic_DNA"/>
</dbReference>
<comment type="subcellular location">
    <subcellularLocation>
        <location evidence="2">Secreted</location>
    </subcellularLocation>
</comment>
<evidence type="ECO:0000256" key="7">
    <source>
        <dbReference type="ARBA" id="ARBA00023002"/>
    </source>
</evidence>
<dbReference type="Gene3D" id="2.70.50.70">
    <property type="match status" value="1"/>
</dbReference>
<comment type="catalytic activity">
    <reaction evidence="14">
        <text>[(1-&gt;4)-beta-D-glucosyl]n+m + reduced acceptor + O2 = 4-dehydro-beta-D-glucosyl-[(1-&gt;4)-beta-D-glucosyl]n-1 + [(1-&gt;4)-beta-D-glucosyl]m + acceptor + H2O.</text>
        <dbReference type="EC" id="1.14.99.56"/>
    </reaction>
</comment>
<evidence type="ECO:0000259" key="17">
    <source>
        <dbReference type="Pfam" id="PF03443"/>
    </source>
</evidence>
<keyword evidence="3" id="KW-0964">Secreted</keyword>
<protein>
    <recommendedName>
        <fullName evidence="15">lytic cellulose monooxygenase (C4-dehydrogenating)</fullName>
        <ecNumber evidence="15">1.14.99.56</ecNumber>
    </recommendedName>
</protein>